<dbReference type="InterPro" id="IPR040442">
    <property type="entry name" value="Pyrv_kinase-like_dom_sf"/>
</dbReference>
<dbReference type="PANTHER" id="PTHR42905">
    <property type="entry name" value="PHOSPHOENOLPYRUVATE CARBOXYLASE"/>
    <property type="match status" value="1"/>
</dbReference>
<keyword evidence="1" id="KW-0670">Pyruvate</keyword>
<dbReference type="InterPro" id="IPR015813">
    <property type="entry name" value="Pyrv/PenolPyrv_kinase-like_dom"/>
</dbReference>
<dbReference type="PANTHER" id="PTHR42905:SF16">
    <property type="entry name" value="CARBOXYPHOSPHONOENOLPYRUVATE PHOSPHONOMUTASE-LIKE PROTEIN (AFU_ORTHOLOGUE AFUA_5G07230)"/>
    <property type="match status" value="1"/>
</dbReference>
<accession>A0A6N1AF25</accession>
<dbReference type="Proteomes" id="UP000509702">
    <property type="component" value="Plasmid unnamed3"/>
</dbReference>
<sequence length="273" mass="28904">MARTIAEKREAFLALHEEGCFILPNPWDVGSARMMEHMGFSALASTSSGYSWSQGRPENGVELDDVLEHLGNLVLATDLPVNADFESGFAHDLEELAANIRLAVDVGVAGLSIEDIRADGGSGFYDTATSVERIRTARAAIDQTGEDVILVARTEILLSDPTRVSEAIDKLVAFADAGADCLYAPGVIEKADIASMVRAVAPKPVNLLVMRPDATQAEIADLGVRRISVGGGLARAAWGAVMRMAEAMKVGSFKGLASGTSNKQLNTIFGRGD</sequence>
<dbReference type="Gene3D" id="6.10.250.2750">
    <property type="match status" value="1"/>
</dbReference>
<dbReference type="Pfam" id="PF13714">
    <property type="entry name" value="PEP_mutase"/>
    <property type="match status" value="1"/>
</dbReference>
<geneLocation type="plasmid" evidence="1 2">
    <name>unnamed3</name>
</geneLocation>
<dbReference type="GO" id="GO:0016829">
    <property type="term" value="F:lyase activity"/>
    <property type="evidence" value="ECO:0007669"/>
    <property type="project" value="UniProtKB-KW"/>
</dbReference>
<keyword evidence="2" id="KW-1185">Reference proteome</keyword>
<protein>
    <submittedName>
        <fullName evidence="1">Isocitrate lyase/phosphoenolpyruvate mutase family protein</fullName>
    </submittedName>
</protein>
<name>A0A6N1AF25_9PROT</name>
<evidence type="ECO:0000313" key="1">
    <source>
        <dbReference type="EMBL" id="QKS50110.1"/>
    </source>
</evidence>
<organism evidence="1 2">
    <name type="scientific">Azospirillum oryzae</name>
    <dbReference type="NCBI Taxonomy" id="286727"/>
    <lineage>
        <taxon>Bacteria</taxon>
        <taxon>Pseudomonadati</taxon>
        <taxon>Pseudomonadota</taxon>
        <taxon>Alphaproteobacteria</taxon>
        <taxon>Rhodospirillales</taxon>
        <taxon>Azospirillaceae</taxon>
        <taxon>Azospirillum</taxon>
    </lineage>
</organism>
<keyword evidence="1" id="KW-0614">Plasmid</keyword>
<proteinExistence type="predicted"/>
<dbReference type="SUPFAM" id="SSF51621">
    <property type="entry name" value="Phosphoenolpyruvate/pyruvate domain"/>
    <property type="match status" value="1"/>
</dbReference>
<dbReference type="AlphaFoldDB" id="A0A6N1AF25"/>
<dbReference type="InterPro" id="IPR039556">
    <property type="entry name" value="ICL/PEPM"/>
</dbReference>
<evidence type="ECO:0000313" key="2">
    <source>
        <dbReference type="Proteomes" id="UP000509702"/>
    </source>
</evidence>
<dbReference type="Gene3D" id="3.20.20.60">
    <property type="entry name" value="Phosphoenolpyruvate-binding domains"/>
    <property type="match status" value="1"/>
</dbReference>
<dbReference type="CDD" id="cd00377">
    <property type="entry name" value="ICL_PEPM"/>
    <property type="match status" value="1"/>
</dbReference>
<dbReference type="EMBL" id="CP054617">
    <property type="protein sequence ID" value="QKS50110.1"/>
    <property type="molecule type" value="Genomic_DNA"/>
</dbReference>
<dbReference type="RefSeq" id="WP_149198897.1">
    <property type="nucleotide sequence ID" value="NZ_BSOV01000043.1"/>
</dbReference>
<dbReference type="KEGG" id="aoz:HUE56_06215"/>
<dbReference type="OrthoDB" id="9785398at2"/>
<gene>
    <name evidence="1" type="ORF">HUE56_06215</name>
</gene>
<reference evidence="1 2" key="1">
    <citation type="submission" date="2020-06" db="EMBL/GenBank/DDBJ databases">
        <title>Complete genome of Azosprillum oryzae KACC14407.</title>
        <authorList>
            <person name="Kim M."/>
            <person name="Park Y.-J."/>
            <person name="Shin J.-H."/>
        </authorList>
    </citation>
    <scope>NUCLEOTIDE SEQUENCE [LARGE SCALE GENOMIC DNA]</scope>
    <source>
        <strain evidence="1 2">KACC 14407</strain>
        <plasmid evidence="1 2">unnamed3</plasmid>
    </source>
</reference>
<keyword evidence="1" id="KW-0456">Lyase</keyword>